<organism evidence="11 12">
    <name type="scientific">Methylorubrum podarium</name>
    <dbReference type="NCBI Taxonomy" id="200476"/>
    <lineage>
        <taxon>Bacteria</taxon>
        <taxon>Pseudomonadati</taxon>
        <taxon>Pseudomonadota</taxon>
        <taxon>Alphaproteobacteria</taxon>
        <taxon>Hyphomicrobiales</taxon>
        <taxon>Methylobacteriaceae</taxon>
        <taxon>Methylorubrum</taxon>
    </lineage>
</organism>
<evidence type="ECO:0000256" key="1">
    <source>
        <dbReference type="ARBA" id="ARBA00009521"/>
    </source>
</evidence>
<comment type="caution">
    <text evidence="11">The sequence shown here is derived from an EMBL/GenBank/DDBJ whole genome shotgun (WGS) entry which is preliminary data.</text>
</comment>
<keyword evidence="5 10" id="KW-0732">Signal</keyword>
<feature type="chain" id="PRO_5045003970" description="Porin" evidence="10">
    <location>
        <begin position="19"/>
        <end position="547"/>
    </location>
</feature>
<dbReference type="Pfam" id="PF02530">
    <property type="entry name" value="Porin_2"/>
    <property type="match status" value="1"/>
</dbReference>
<keyword evidence="7 10" id="KW-0626">Porin</keyword>
<comment type="subcellular location">
    <subcellularLocation>
        <location evidence="10">Cell outer membrane</location>
        <topology evidence="10">Multi-pass membrane protein</topology>
    </subcellularLocation>
</comment>
<evidence type="ECO:0000256" key="7">
    <source>
        <dbReference type="ARBA" id="ARBA00023114"/>
    </source>
</evidence>
<keyword evidence="9 10" id="KW-0998">Cell outer membrane</keyword>
<keyword evidence="8 10" id="KW-0472">Membrane</keyword>
<proteinExistence type="inferred from homology"/>
<comment type="similarity">
    <text evidence="1 10">Belongs to the alphaproteobacteria porin family.</text>
</comment>
<name>A0ABV1QSS2_9HYPH</name>
<evidence type="ECO:0000256" key="6">
    <source>
        <dbReference type="ARBA" id="ARBA00023065"/>
    </source>
</evidence>
<evidence type="ECO:0000313" key="12">
    <source>
        <dbReference type="Proteomes" id="UP001480955"/>
    </source>
</evidence>
<dbReference type="Proteomes" id="UP001480955">
    <property type="component" value="Unassembled WGS sequence"/>
</dbReference>
<feature type="signal peptide" evidence="10">
    <location>
        <begin position="1"/>
        <end position="18"/>
    </location>
</feature>
<accession>A0ABV1QSS2</accession>
<dbReference type="InterPro" id="IPR003684">
    <property type="entry name" value="Porin_alphabac"/>
</dbReference>
<keyword evidence="6 10" id="KW-0406">Ion transport</keyword>
<gene>
    <name evidence="11" type="ORF">ABS772_21340</name>
</gene>
<keyword evidence="12" id="KW-1185">Reference proteome</keyword>
<sequence>MKLVIGILLGSSAGLAAAATGQAADLSHRNAASIEYVRTCSAYGGGFFYIPGTETCLQISGRARYEAGYMAPGSRQVPGAGDTFQSRGQLRINFDARTETANGTLRAFLRADLADRSGPFLASGTQQRIANAFPGVGQDTFGRVQNFVVADKAFVQFAGLTAGRASSFFDFYAHDFEIVGATLGSNVPSTNVLAYTATLNEDVSLTLAIEDPIFRKNPLYAQTGSPSQGIGTAAVSTQFTTAPTPVIVSRDAAGAVTGVTQIDAVQRSRMPDFVSALRYDAAWGSAQVSAAMKDINVGGPLGATFLDSSAASRIPTGAFVGAQTTYGWALQGGLQVNTPFIAPGDSFYLQGAYGEGAAIYTGYTAFSGTYTNQSAPFAGGLFSQWLADAVVSPTTGRIELSNSFTVVGSYLHYWAPEWRSAFFGSYGEMRFPSHLRPELSSIGVASGALQNGTTTYPTANLITAAPGTFGFSLNSVLRDTYQVVTGASLIWSPVKDLDIGAEAVYSKVGLLSGRALRADRSAPAGANIFTVTQQDTFQARFRVQRDF</sequence>
<dbReference type="EMBL" id="JBELQE010000110">
    <property type="protein sequence ID" value="MER2252472.1"/>
    <property type="molecule type" value="Genomic_DNA"/>
</dbReference>
<evidence type="ECO:0000313" key="11">
    <source>
        <dbReference type="EMBL" id="MER2252472.1"/>
    </source>
</evidence>
<evidence type="ECO:0000256" key="4">
    <source>
        <dbReference type="ARBA" id="ARBA00022692"/>
    </source>
</evidence>
<dbReference type="RefSeq" id="WP_350396761.1">
    <property type="nucleotide sequence ID" value="NZ_JBELQE010000110.1"/>
</dbReference>
<evidence type="ECO:0000256" key="8">
    <source>
        <dbReference type="ARBA" id="ARBA00023136"/>
    </source>
</evidence>
<evidence type="ECO:0000256" key="9">
    <source>
        <dbReference type="ARBA" id="ARBA00023237"/>
    </source>
</evidence>
<comment type="domain">
    <text evidence="10">Consists of 16-stranded beta-barrel sheets, with large surface-exposed loops, that form a transmembrane pore at the center of each barrel. The pore is partially ocluded by a peptide loop that folds into the pore lumen.</text>
</comment>
<comment type="function">
    <text evidence="10">Forms passive diffusion pores that allow small molecular weight hydrophilic materials across the outer membrane.</text>
</comment>
<evidence type="ECO:0000256" key="10">
    <source>
        <dbReference type="RuleBase" id="RU364005"/>
    </source>
</evidence>
<evidence type="ECO:0000256" key="2">
    <source>
        <dbReference type="ARBA" id="ARBA00022448"/>
    </source>
</evidence>
<evidence type="ECO:0000256" key="5">
    <source>
        <dbReference type="ARBA" id="ARBA00022729"/>
    </source>
</evidence>
<evidence type="ECO:0000256" key="3">
    <source>
        <dbReference type="ARBA" id="ARBA00022452"/>
    </source>
</evidence>
<reference evidence="11 12" key="1">
    <citation type="submission" date="2024-06" db="EMBL/GenBank/DDBJ databases">
        <authorList>
            <person name="Campbell A.G."/>
        </authorList>
    </citation>
    <scope>NUCLEOTIDE SEQUENCE [LARGE SCALE GENOMIC DNA]</scope>
    <source>
        <strain evidence="11 12">EM12</strain>
    </source>
</reference>
<keyword evidence="4 10" id="KW-0812">Transmembrane</keyword>
<keyword evidence="2 10" id="KW-0813">Transport</keyword>
<protein>
    <recommendedName>
        <fullName evidence="10">Porin</fullName>
    </recommendedName>
</protein>
<keyword evidence="3 10" id="KW-1134">Transmembrane beta strand</keyword>